<sequence length="779" mass="89094">MFPDKSGLLTLHYGKHHITLVDEIKLWFMDESFTDVVIVCDDDDDDEEEEEEEQPEEVEHEKEAAQDNSAIAIDRALIVRSVIGVKEEVKESTEEKKNEGEESPAASSPAKEPESKPEEEPKESENKKEKDDEISTSKTECDKVRDLSSKKVKKSKILLKAHRLILASCSPLIRKILDNNVNVSSDNLTIYFPGIKASSMRHLLNFLYTGQTCLKEVEIKELRELIKLLDIKTDIWDDPHTSYTQGVTPPGDKEYEPISTNTHLDSRLSVDSVNLSKDIVLSIDRRQKYVQNNIVLSDKRSGVVNGLNTHPRIRGDSRSDPFDYSKAEERGFKLEEPSAANCIEELNVNVDVEENLSDPEESGELNMSGNEDSRSPGSHVGTSRRQILTRRRSSLNPVNLTVEKNYRRNSVEERHITNDQEYDKGYCIQKKVLNSNLFKNHMPMSEKLASQFVKATQAPSLLNNKRKASDLEEDYPNEAKSYEDRHEEYKRYDVDEGKIRAGYYLNKTSTYDDKTIDYINKKSFEDENETDDEFSVMGQSHQSLPEAYLVTPHRKRRPGFHNSPNQSMPFVPFYFSRDFPSQGNTRIKDENRSPDERERRSPSEFHRVNESVDNPWTSYGLRHPYNTGRSFEGNRTSSSLGLDSRKDGALQANNPNDLQEAKGNSSSSPVQGNPSKMQQLREYKCEYCGKQFGMSWNLKTHLRVHTGEKPFACRLCVAMFKQKAHLLKHLCSVHRNVISEGSGKFNCCFCPVSFENLQELIRHLSGPHNNLLLSKNLHD</sequence>
<dbReference type="SMART" id="SM00355">
    <property type="entry name" value="ZnF_C2H2"/>
    <property type="match status" value="3"/>
</dbReference>
<dbReference type="GO" id="GO:0005634">
    <property type="term" value="C:nucleus"/>
    <property type="evidence" value="ECO:0007669"/>
    <property type="project" value="UniProtKB-SubCell"/>
</dbReference>
<dbReference type="PANTHER" id="PTHR45993:SF7">
    <property type="entry name" value="TRANSCRIPTION FACTOR KEN"/>
    <property type="match status" value="1"/>
</dbReference>
<keyword evidence="9" id="KW-0539">Nucleus</keyword>
<evidence type="ECO:0000256" key="11">
    <source>
        <dbReference type="SAM" id="MobiDB-lite"/>
    </source>
</evidence>
<dbReference type="InterPro" id="IPR000210">
    <property type="entry name" value="BTB/POZ_dom"/>
</dbReference>
<evidence type="ECO:0000256" key="4">
    <source>
        <dbReference type="ARBA" id="ARBA00022771"/>
    </source>
</evidence>
<dbReference type="GO" id="GO:0003700">
    <property type="term" value="F:DNA-binding transcription factor activity"/>
    <property type="evidence" value="ECO:0007669"/>
    <property type="project" value="TreeGrafter"/>
</dbReference>
<feature type="region of interest" description="Disordered" evidence="11">
    <location>
        <begin position="356"/>
        <end position="399"/>
    </location>
</feature>
<evidence type="ECO:0000256" key="6">
    <source>
        <dbReference type="ARBA" id="ARBA00023015"/>
    </source>
</evidence>
<dbReference type="AlphaFoldDB" id="A0AAW2HGW8"/>
<proteinExistence type="predicted"/>
<name>A0AAW2HGW8_9NEOP</name>
<dbReference type="Gene3D" id="3.30.160.60">
    <property type="entry name" value="Classic Zinc Finger"/>
    <property type="match status" value="2"/>
</dbReference>
<dbReference type="InterPro" id="IPR051497">
    <property type="entry name" value="Dev/Hematopoietic_TF"/>
</dbReference>
<feature type="compositionally biased region" description="Basic and acidic residues" evidence="11">
    <location>
        <begin position="111"/>
        <end position="141"/>
    </location>
</feature>
<dbReference type="Gene3D" id="3.30.710.10">
    <property type="entry name" value="Potassium Channel Kv1.1, Chain A"/>
    <property type="match status" value="1"/>
</dbReference>
<evidence type="ECO:0000259" key="13">
    <source>
        <dbReference type="PROSITE" id="PS50157"/>
    </source>
</evidence>
<keyword evidence="3" id="KW-0677">Repeat</keyword>
<gene>
    <name evidence="14" type="ORF">PYX00_010723</name>
</gene>
<dbReference type="SUPFAM" id="SSF54695">
    <property type="entry name" value="POZ domain"/>
    <property type="match status" value="1"/>
</dbReference>
<evidence type="ECO:0000256" key="5">
    <source>
        <dbReference type="ARBA" id="ARBA00022833"/>
    </source>
</evidence>
<feature type="region of interest" description="Disordered" evidence="11">
    <location>
        <begin position="88"/>
        <end position="141"/>
    </location>
</feature>
<evidence type="ECO:0000313" key="14">
    <source>
        <dbReference type="EMBL" id="KAL0268962.1"/>
    </source>
</evidence>
<evidence type="ECO:0000256" key="9">
    <source>
        <dbReference type="ARBA" id="ARBA00023242"/>
    </source>
</evidence>
<feature type="compositionally biased region" description="Polar residues" evidence="11">
    <location>
        <begin position="627"/>
        <end position="641"/>
    </location>
</feature>
<evidence type="ECO:0000256" key="7">
    <source>
        <dbReference type="ARBA" id="ARBA00023125"/>
    </source>
</evidence>
<feature type="region of interest" description="Disordered" evidence="11">
    <location>
        <begin position="554"/>
        <end position="675"/>
    </location>
</feature>
<dbReference type="PANTHER" id="PTHR45993">
    <property type="entry name" value="B-CELL LYMPHOMA/LEUKEMIA 11"/>
    <property type="match status" value="1"/>
</dbReference>
<keyword evidence="4 10" id="KW-0863">Zinc-finger</keyword>
<evidence type="ECO:0000256" key="3">
    <source>
        <dbReference type="ARBA" id="ARBA00022737"/>
    </source>
</evidence>
<feature type="compositionally biased region" description="Basic and acidic residues" evidence="11">
    <location>
        <begin position="313"/>
        <end position="324"/>
    </location>
</feature>
<evidence type="ECO:0000256" key="2">
    <source>
        <dbReference type="ARBA" id="ARBA00022723"/>
    </source>
</evidence>
<dbReference type="PROSITE" id="PS00028">
    <property type="entry name" value="ZINC_FINGER_C2H2_1"/>
    <property type="match status" value="3"/>
</dbReference>
<protein>
    <recommendedName>
        <fullName evidence="15">Transcription factor Ken</fullName>
    </recommendedName>
</protein>
<dbReference type="SMART" id="SM00225">
    <property type="entry name" value="BTB"/>
    <property type="match status" value="1"/>
</dbReference>
<keyword evidence="8" id="KW-0804">Transcription</keyword>
<dbReference type="InterPro" id="IPR013087">
    <property type="entry name" value="Znf_C2H2_type"/>
</dbReference>
<keyword evidence="6" id="KW-0805">Transcription regulation</keyword>
<dbReference type="FunFam" id="3.30.160.60:FF:002059">
    <property type="entry name" value="transcription factor Ken"/>
    <property type="match status" value="1"/>
</dbReference>
<feature type="domain" description="C2H2-type" evidence="13">
    <location>
        <begin position="683"/>
        <end position="710"/>
    </location>
</feature>
<accession>A0AAW2HGW8</accession>
<feature type="compositionally biased region" description="Polar residues" evidence="11">
    <location>
        <begin position="651"/>
        <end position="675"/>
    </location>
</feature>
<keyword evidence="7" id="KW-0238">DNA-binding</keyword>
<feature type="compositionally biased region" description="Basic and acidic residues" evidence="11">
    <location>
        <begin position="88"/>
        <end position="100"/>
    </location>
</feature>
<dbReference type="InterPro" id="IPR011333">
    <property type="entry name" value="SKP1/BTB/POZ_sf"/>
</dbReference>
<feature type="region of interest" description="Disordered" evidence="11">
    <location>
        <begin position="43"/>
        <end position="70"/>
    </location>
</feature>
<dbReference type="InterPro" id="IPR036236">
    <property type="entry name" value="Znf_C2H2_sf"/>
</dbReference>
<feature type="domain" description="BTB" evidence="12">
    <location>
        <begin position="141"/>
        <end position="216"/>
    </location>
</feature>
<feature type="region of interest" description="Disordered" evidence="11">
    <location>
        <begin position="305"/>
        <end position="324"/>
    </location>
</feature>
<dbReference type="Pfam" id="PF00096">
    <property type="entry name" value="zf-C2H2"/>
    <property type="match status" value="1"/>
</dbReference>
<comment type="subcellular location">
    <subcellularLocation>
        <location evidence="1">Nucleus</location>
    </subcellularLocation>
</comment>
<evidence type="ECO:0000256" key="8">
    <source>
        <dbReference type="ARBA" id="ARBA00023163"/>
    </source>
</evidence>
<comment type="caution">
    <text evidence="14">The sequence shown here is derived from an EMBL/GenBank/DDBJ whole genome shotgun (WGS) entry which is preliminary data.</text>
</comment>
<evidence type="ECO:0000256" key="1">
    <source>
        <dbReference type="ARBA" id="ARBA00004123"/>
    </source>
</evidence>
<dbReference type="Pfam" id="PF00651">
    <property type="entry name" value="BTB"/>
    <property type="match status" value="1"/>
</dbReference>
<reference evidence="14" key="1">
    <citation type="journal article" date="2024" name="Gigascience">
        <title>Chromosome-level genome of the poultry shaft louse Menopon gallinae provides insight into the host-switching and adaptive evolution of parasitic lice.</title>
        <authorList>
            <person name="Xu Y."/>
            <person name="Ma L."/>
            <person name="Liu S."/>
            <person name="Liang Y."/>
            <person name="Liu Q."/>
            <person name="He Z."/>
            <person name="Tian L."/>
            <person name="Duan Y."/>
            <person name="Cai W."/>
            <person name="Li H."/>
            <person name="Song F."/>
        </authorList>
    </citation>
    <scope>NUCLEOTIDE SEQUENCE</scope>
    <source>
        <strain evidence="14">Cailab_2023a</strain>
    </source>
</reference>
<organism evidence="14">
    <name type="scientific">Menopon gallinae</name>
    <name type="common">poultry shaft louse</name>
    <dbReference type="NCBI Taxonomy" id="328185"/>
    <lineage>
        <taxon>Eukaryota</taxon>
        <taxon>Metazoa</taxon>
        <taxon>Ecdysozoa</taxon>
        <taxon>Arthropoda</taxon>
        <taxon>Hexapoda</taxon>
        <taxon>Insecta</taxon>
        <taxon>Pterygota</taxon>
        <taxon>Neoptera</taxon>
        <taxon>Paraneoptera</taxon>
        <taxon>Psocodea</taxon>
        <taxon>Troctomorpha</taxon>
        <taxon>Phthiraptera</taxon>
        <taxon>Amblycera</taxon>
        <taxon>Menoponidae</taxon>
        <taxon>Menopon</taxon>
    </lineage>
</organism>
<feature type="domain" description="C2H2-type" evidence="13">
    <location>
        <begin position="711"/>
        <end position="734"/>
    </location>
</feature>
<dbReference type="GO" id="GO:0008270">
    <property type="term" value="F:zinc ion binding"/>
    <property type="evidence" value="ECO:0007669"/>
    <property type="project" value="UniProtKB-KW"/>
</dbReference>
<evidence type="ECO:0008006" key="15">
    <source>
        <dbReference type="Google" id="ProtNLM"/>
    </source>
</evidence>
<feature type="compositionally biased region" description="Acidic residues" evidence="11">
    <location>
        <begin position="43"/>
        <end position="56"/>
    </location>
</feature>
<feature type="compositionally biased region" description="Basic and acidic residues" evidence="11">
    <location>
        <begin position="586"/>
        <end position="610"/>
    </location>
</feature>
<dbReference type="GO" id="GO:0000978">
    <property type="term" value="F:RNA polymerase II cis-regulatory region sequence-specific DNA binding"/>
    <property type="evidence" value="ECO:0007669"/>
    <property type="project" value="TreeGrafter"/>
</dbReference>
<dbReference type="SUPFAM" id="SSF57667">
    <property type="entry name" value="beta-beta-alpha zinc fingers"/>
    <property type="match status" value="1"/>
</dbReference>
<dbReference type="PROSITE" id="PS50097">
    <property type="entry name" value="BTB"/>
    <property type="match status" value="1"/>
</dbReference>
<keyword evidence="2" id="KW-0479">Metal-binding</keyword>
<keyword evidence="5" id="KW-0862">Zinc</keyword>
<dbReference type="GO" id="GO:0006357">
    <property type="term" value="P:regulation of transcription by RNA polymerase II"/>
    <property type="evidence" value="ECO:0007669"/>
    <property type="project" value="TreeGrafter"/>
</dbReference>
<dbReference type="PROSITE" id="PS50157">
    <property type="entry name" value="ZINC_FINGER_C2H2_2"/>
    <property type="match status" value="2"/>
</dbReference>
<dbReference type="EMBL" id="JARGDH010000005">
    <property type="protein sequence ID" value="KAL0268962.1"/>
    <property type="molecule type" value="Genomic_DNA"/>
</dbReference>
<dbReference type="FunFam" id="3.30.160.60:FF:002034">
    <property type="entry name" value="transcription factor Ken"/>
    <property type="match status" value="1"/>
</dbReference>
<evidence type="ECO:0000256" key="10">
    <source>
        <dbReference type="PROSITE-ProRule" id="PRU00042"/>
    </source>
</evidence>
<evidence type="ECO:0000259" key="12">
    <source>
        <dbReference type="PROSITE" id="PS50097"/>
    </source>
</evidence>